<evidence type="ECO:0000313" key="2">
    <source>
        <dbReference type="WBParaSite" id="scaffold6936_cov198.g11481"/>
    </source>
</evidence>
<protein>
    <submittedName>
        <fullName evidence="2">Uncharacterized protein</fullName>
    </submittedName>
</protein>
<keyword evidence="1" id="KW-1185">Reference proteome</keyword>
<sequence>PDGAVPNGLELFQQRRNEDEVIKLVEEIDLSEDDNDESDFSIEI</sequence>
<accession>A0A915N0P1</accession>
<reference evidence="2" key="1">
    <citation type="submission" date="2022-11" db="UniProtKB">
        <authorList>
            <consortium name="WormBaseParasite"/>
        </authorList>
    </citation>
    <scope>IDENTIFICATION</scope>
</reference>
<dbReference type="AlphaFoldDB" id="A0A915N0P1"/>
<proteinExistence type="predicted"/>
<organism evidence="1 2">
    <name type="scientific">Meloidogyne javanica</name>
    <name type="common">Root-knot nematode worm</name>
    <dbReference type="NCBI Taxonomy" id="6303"/>
    <lineage>
        <taxon>Eukaryota</taxon>
        <taxon>Metazoa</taxon>
        <taxon>Ecdysozoa</taxon>
        <taxon>Nematoda</taxon>
        <taxon>Chromadorea</taxon>
        <taxon>Rhabditida</taxon>
        <taxon>Tylenchina</taxon>
        <taxon>Tylenchomorpha</taxon>
        <taxon>Tylenchoidea</taxon>
        <taxon>Meloidogynidae</taxon>
        <taxon>Meloidogyninae</taxon>
        <taxon>Meloidogyne</taxon>
        <taxon>Meloidogyne incognita group</taxon>
    </lineage>
</organism>
<evidence type="ECO:0000313" key="1">
    <source>
        <dbReference type="Proteomes" id="UP000887561"/>
    </source>
</evidence>
<dbReference type="Proteomes" id="UP000887561">
    <property type="component" value="Unplaced"/>
</dbReference>
<name>A0A915N0P1_MELJA</name>
<dbReference type="WBParaSite" id="scaffold6936_cov198.g11481">
    <property type="protein sequence ID" value="scaffold6936_cov198.g11481"/>
    <property type="gene ID" value="scaffold6936_cov198.g11481"/>
</dbReference>